<keyword evidence="6" id="KW-1185">Reference proteome</keyword>
<evidence type="ECO:0000256" key="3">
    <source>
        <dbReference type="ARBA" id="ARBA00023277"/>
    </source>
</evidence>
<dbReference type="NCBIfam" id="TIGR00217">
    <property type="entry name" value="malQ"/>
    <property type="match status" value="1"/>
</dbReference>
<dbReference type="InterPro" id="IPR003385">
    <property type="entry name" value="Glyco_hydro_77"/>
</dbReference>
<reference evidence="5" key="1">
    <citation type="submission" date="2021-06" db="EMBL/GenBank/DDBJ databases">
        <title>Elioraea tepida, sp. nov., a moderately thermophilic aerobic anoxygenic phototrophic bacterium isolated from an alkaline siliceous hot spring mat community in Yellowstone National Park, WY, USA.</title>
        <authorList>
            <person name="Saini M.K."/>
            <person name="Yoshida S."/>
            <person name="Sebastian A."/>
            <person name="Hirose S."/>
            <person name="Hara E."/>
            <person name="Tamaki H."/>
            <person name="Soulier N.T."/>
            <person name="Albert I."/>
            <person name="Hanada S."/>
            <person name="Bryant D.A."/>
            <person name="Tank M."/>
        </authorList>
    </citation>
    <scope>NUCLEOTIDE SEQUENCE</scope>
    <source>
        <strain evidence="5">MS-P2</strain>
    </source>
</reference>
<accession>A0A975U3W7</accession>
<organism evidence="5 6">
    <name type="scientific">Elioraea tepida</name>
    <dbReference type="NCBI Taxonomy" id="2843330"/>
    <lineage>
        <taxon>Bacteria</taxon>
        <taxon>Pseudomonadati</taxon>
        <taxon>Pseudomonadota</taxon>
        <taxon>Alphaproteobacteria</taxon>
        <taxon>Acetobacterales</taxon>
        <taxon>Elioraeaceae</taxon>
        <taxon>Elioraea</taxon>
    </lineage>
</organism>
<gene>
    <name evidence="5" type="primary">malQ</name>
    <name evidence="5" type="ORF">KO353_06870</name>
</gene>
<evidence type="ECO:0000313" key="6">
    <source>
        <dbReference type="Proteomes" id="UP000694001"/>
    </source>
</evidence>
<keyword evidence="1 4" id="KW-0328">Glycosyltransferase</keyword>
<comment type="similarity">
    <text evidence="4">Belongs to the disproportionating enzyme family.</text>
</comment>
<dbReference type="KEGG" id="elio:KO353_06870"/>
<dbReference type="RefSeq" id="WP_218286961.1">
    <property type="nucleotide sequence ID" value="NZ_CP076448.1"/>
</dbReference>
<keyword evidence="2 4" id="KW-0808">Transferase</keyword>
<dbReference type="PANTHER" id="PTHR32438:SF5">
    <property type="entry name" value="4-ALPHA-GLUCANOTRANSFERASE DPE1, CHLOROPLASTIC_AMYLOPLASTIC"/>
    <property type="match status" value="1"/>
</dbReference>
<dbReference type="AlphaFoldDB" id="A0A975U3W7"/>
<keyword evidence="3 4" id="KW-0119">Carbohydrate metabolism</keyword>
<protein>
    <recommendedName>
        <fullName evidence="4">4-alpha-glucanotransferase</fullName>
        <ecNumber evidence="4">2.4.1.25</ecNumber>
    </recommendedName>
    <alternativeName>
        <fullName evidence="4">Amylomaltase</fullName>
    </alternativeName>
    <alternativeName>
        <fullName evidence="4">Disproportionating enzyme</fullName>
    </alternativeName>
</protein>
<evidence type="ECO:0000256" key="2">
    <source>
        <dbReference type="ARBA" id="ARBA00022679"/>
    </source>
</evidence>
<dbReference type="GO" id="GO:0004134">
    <property type="term" value="F:4-alpha-glucanotransferase activity"/>
    <property type="evidence" value="ECO:0007669"/>
    <property type="project" value="UniProtKB-EC"/>
</dbReference>
<dbReference type="Proteomes" id="UP000694001">
    <property type="component" value="Chromosome"/>
</dbReference>
<evidence type="ECO:0000256" key="4">
    <source>
        <dbReference type="RuleBase" id="RU361207"/>
    </source>
</evidence>
<evidence type="ECO:0000256" key="1">
    <source>
        <dbReference type="ARBA" id="ARBA00022676"/>
    </source>
</evidence>
<dbReference type="Pfam" id="PF02446">
    <property type="entry name" value="Glyco_hydro_77"/>
    <property type="match status" value="1"/>
</dbReference>
<name>A0A975U3W7_9PROT</name>
<dbReference type="EMBL" id="CP076448">
    <property type="protein sequence ID" value="QXM25910.1"/>
    <property type="molecule type" value="Genomic_DNA"/>
</dbReference>
<proteinExistence type="inferred from homology"/>
<evidence type="ECO:0000313" key="5">
    <source>
        <dbReference type="EMBL" id="QXM25910.1"/>
    </source>
</evidence>
<dbReference type="PANTHER" id="PTHR32438">
    <property type="entry name" value="4-ALPHA-GLUCANOTRANSFERASE DPE1, CHLOROPLASTIC/AMYLOPLASTIC"/>
    <property type="match status" value="1"/>
</dbReference>
<comment type="catalytic activity">
    <reaction evidence="4">
        <text>Transfers a segment of a (1-&gt;4)-alpha-D-glucan to a new position in an acceptor, which may be glucose or a (1-&gt;4)-alpha-D-glucan.</text>
        <dbReference type="EC" id="2.4.1.25"/>
    </reaction>
</comment>
<sequence length="699" mass="72986">MTGTDQALRRLAERHGIDTTWQDWRGEHREVGLDVLRALLRSVGVDPARPEAALAEAEEAARRGDLPPLLTGTAGGVLEVPLAEAEATAPVAWRIIAADGTAREGVAEPFRSEAGTAAFRAHLPAALGEAVLAFGGRSVCVLVAPSSCHRGPLASGRLWGLGVQLYGLRAPGDGGLGHLGLIPGLARAAAAAGADALAVSPLHALFAADPGAYSPYSPSHRAMLNGWMVDPGGLPDIATLGELAAALGVAEQMASLESLALIDYAAAIPLRLALLRALHNRFRAVAPASPLGAEFAAFCAAGGATLEAHAQFEALHAHHFGSDPSLWDWRRWPAPFRDPLSPEVARFAAEHAEEVSFHAFLQWLAARQLAAGQKAARAAGMAIGLIADLAVGTSPGGSRAWSGTAALLSGVSIGAPPDALNTVGQDWGLTTFAPGPLAAAGFAPFIEELRAAMAQAGGVRLDHVMGLTRIWCIPEGARPHEGAYLRFPAADLLRIVAAESAAAGAVVIGEDLGTVPEGFRETLAAHGIHGLRVLFFEREGDGFAPPGRYCPDAIATSTTHDLPTLAGWWEGADIPLRDRLGLLAPGETAAEAEARRAADRRALWQALADHGWAQGEPPARAEHQLGVAVARFLGATPAPLVLLPLEDAIMTTEQPNLPGTVTEHPNWRRRLARPAEAMLGEEPAVSVLGALDAARRERR</sequence>
<dbReference type="EC" id="2.4.1.25" evidence="4"/>
<dbReference type="GO" id="GO:0005975">
    <property type="term" value="P:carbohydrate metabolic process"/>
    <property type="evidence" value="ECO:0007669"/>
    <property type="project" value="InterPro"/>
</dbReference>